<accession>A0AAD5S3T6</accession>
<name>A0AAD5S3T6_9FUNG</name>
<evidence type="ECO:0000313" key="2">
    <source>
        <dbReference type="EMBL" id="KAJ3036297.1"/>
    </source>
</evidence>
<sequence>MQTLTLTPSNPLKRSLQLSNDENLPPGKRSCIHFPPDLKPCSVVILTAPTTLSLFASTTTKRSWSSLDEVSAPAADLLTPPPSPKRLRLDPESQPRGISHSTLPHTLEYPPSPPSIPSNLYSKPFNLFDEIPSETDSLDTSLPTTFKTDFVLSLLSDPIYHATPAQINLNDTRIIPDWESTTGFQLGQMIVRTVVLPAVSESNPATTDGDDVIMFDAITALAENDTMDEPPWRYF</sequence>
<evidence type="ECO:0000256" key="1">
    <source>
        <dbReference type="SAM" id="MobiDB-lite"/>
    </source>
</evidence>
<evidence type="ECO:0000313" key="3">
    <source>
        <dbReference type="Proteomes" id="UP001212841"/>
    </source>
</evidence>
<proteinExistence type="predicted"/>
<feature type="region of interest" description="Disordered" evidence="1">
    <location>
        <begin position="1"/>
        <end position="25"/>
    </location>
</feature>
<dbReference type="AlphaFoldDB" id="A0AAD5S3T6"/>
<dbReference type="Proteomes" id="UP001212841">
    <property type="component" value="Unassembled WGS sequence"/>
</dbReference>
<feature type="compositionally biased region" description="Polar residues" evidence="1">
    <location>
        <begin position="1"/>
        <end position="22"/>
    </location>
</feature>
<reference evidence="2" key="1">
    <citation type="submission" date="2020-05" db="EMBL/GenBank/DDBJ databases">
        <title>Phylogenomic resolution of chytrid fungi.</title>
        <authorList>
            <person name="Stajich J.E."/>
            <person name="Amses K."/>
            <person name="Simmons R."/>
            <person name="Seto K."/>
            <person name="Myers J."/>
            <person name="Bonds A."/>
            <person name="Quandt C.A."/>
            <person name="Barry K."/>
            <person name="Liu P."/>
            <person name="Grigoriev I."/>
            <person name="Longcore J.E."/>
            <person name="James T.Y."/>
        </authorList>
    </citation>
    <scope>NUCLEOTIDE SEQUENCE</scope>
    <source>
        <strain evidence="2">JEL0318</strain>
    </source>
</reference>
<protein>
    <submittedName>
        <fullName evidence="2">Uncharacterized protein</fullName>
    </submittedName>
</protein>
<feature type="region of interest" description="Disordered" evidence="1">
    <location>
        <begin position="74"/>
        <end position="115"/>
    </location>
</feature>
<gene>
    <name evidence="2" type="ORF">HK097_003878</name>
</gene>
<organism evidence="2 3">
    <name type="scientific">Rhizophlyctis rosea</name>
    <dbReference type="NCBI Taxonomy" id="64517"/>
    <lineage>
        <taxon>Eukaryota</taxon>
        <taxon>Fungi</taxon>
        <taxon>Fungi incertae sedis</taxon>
        <taxon>Chytridiomycota</taxon>
        <taxon>Chytridiomycota incertae sedis</taxon>
        <taxon>Chytridiomycetes</taxon>
        <taxon>Rhizophlyctidales</taxon>
        <taxon>Rhizophlyctidaceae</taxon>
        <taxon>Rhizophlyctis</taxon>
    </lineage>
</organism>
<dbReference type="EMBL" id="JADGJD010001953">
    <property type="protein sequence ID" value="KAJ3036297.1"/>
    <property type="molecule type" value="Genomic_DNA"/>
</dbReference>
<keyword evidence="3" id="KW-1185">Reference proteome</keyword>
<comment type="caution">
    <text evidence="2">The sequence shown here is derived from an EMBL/GenBank/DDBJ whole genome shotgun (WGS) entry which is preliminary data.</text>
</comment>